<feature type="domain" description="Cyclic nucleotide-binding" evidence="3">
    <location>
        <begin position="50"/>
        <end position="170"/>
    </location>
</feature>
<dbReference type="InterPro" id="IPR018490">
    <property type="entry name" value="cNMP-bd_dom_sf"/>
</dbReference>
<sequence>MESRSKQQAYDLDVEGEADRLVDDVRLGYRNTSSVTTGAPSVLDARLPQILFRLSDAELERISSFGELLHFAKDEFLLRTGSGSPGMYVIVAGDVRLSHRDGLGNRSGLVDLQSRQFIAETSALSGAPSLVDAQAIEEVDALVVSPVSLRRLIVAEAELGERLMRSMILRRARLIERVNGPILVGPADDGRMLRLQEFLRRNGCPHSTVDTRREADAEKLLHGISLAERLLPVVILPDGSILNAPSESELAAKLGWSIEIDNDQTYDVLIVGAGPAGLATAVYAASEGLSVGIVDGRAPGGQAGASARIENYLGFPTGISGHALARRAFVQAQKFGARFAIPASVNTLHCGLSPLEIELTTGVRVSARTIVIASGAAYRRPAIRRLEEFEGGGVYYWASPVEAKLCAGAEVVLVGGGNSAGQAVVYLAAHVKHVHLLIRRSSLTDTMSRYLIERISGLKNVTLHAQTEVASLDGADGALAAVQCVSNGRQFPIDARHLFLFTGASPNTAWLKGCGVQTDAAGFVLTGRDTGIDRADAHTSLETTVPGVFAIGDVRSTSTKRVAAAVGEGAQAVAQIHHYLSLKK</sequence>
<dbReference type="InterPro" id="IPR014710">
    <property type="entry name" value="RmlC-like_jellyroll"/>
</dbReference>
<dbReference type="InterPro" id="IPR023753">
    <property type="entry name" value="FAD/NAD-binding_dom"/>
</dbReference>
<protein>
    <submittedName>
        <fullName evidence="4">Thioredoxin reductase (NADPH)</fullName>
        <ecNumber evidence="4">1.8.1.9</ecNumber>
    </submittedName>
</protein>
<dbReference type="Proteomes" id="UP001185254">
    <property type="component" value="Unassembled WGS sequence"/>
</dbReference>
<dbReference type="CDD" id="cd00038">
    <property type="entry name" value="CAP_ED"/>
    <property type="match status" value="1"/>
</dbReference>
<dbReference type="PRINTS" id="PR00469">
    <property type="entry name" value="PNDRDTASEII"/>
</dbReference>
<dbReference type="EMBL" id="JAVDQN010000002">
    <property type="protein sequence ID" value="MDR6376161.1"/>
    <property type="molecule type" value="Genomic_DNA"/>
</dbReference>
<reference evidence="4 5" key="1">
    <citation type="submission" date="2023-07" db="EMBL/GenBank/DDBJ databases">
        <title>Sorghum-associated microbial communities from plants grown in Nebraska, USA.</title>
        <authorList>
            <person name="Schachtman D."/>
        </authorList>
    </citation>
    <scope>NUCLEOTIDE SEQUENCE [LARGE SCALE GENOMIC DNA]</scope>
    <source>
        <strain evidence="4 5">DS1039</strain>
    </source>
</reference>
<keyword evidence="2 4" id="KW-0560">Oxidoreductase</keyword>
<organism evidence="4 5">
    <name type="scientific">Paraburkholderia caledonica</name>
    <dbReference type="NCBI Taxonomy" id="134536"/>
    <lineage>
        <taxon>Bacteria</taxon>
        <taxon>Pseudomonadati</taxon>
        <taxon>Pseudomonadota</taxon>
        <taxon>Betaproteobacteria</taxon>
        <taxon>Burkholderiales</taxon>
        <taxon>Burkholderiaceae</taxon>
        <taxon>Paraburkholderia</taxon>
    </lineage>
</organism>
<dbReference type="Pfam" id="PF07992">
    <property type="entry name" value="Pyr_redox_2"/>
    <property type="match status" value="1"/>
</dbReference>
<dbReference type="InterPro" id="IPR050097">
    <property type="entry name" value="Ferredoxin-NADP_redctase_2"/>
</dbReference>
<dbReference type="EC" id="1.8.1.9" evidence="4"/>
<accession>A0ABU1KYV8</accession>
<evidence type="ECO:0000259" key="3">
    <source>
        <dbReference type="PROSITE" id="PS50042"/>
    </source>
</evidence>
<evidence type="ECO:0000313" key="4">
    <source>
        <dbReference type="EMBL" id="MDR6376161.1"/>
    </source>
</evidence>
<dbReference type="PROSITE" id="PS50042">
    <property type="entry name" value="CNMP_BINDING_3"/>
    <property type="match status" value="1"/>
</dbReference>
<evidence type="ECO:0000256" key="2">
    <source>
        <dbReference type="ARBA" id="ARBA00023002"/>
    </source>
</evidence>
<dbReference type="InterPro" id="IPR036188">
    <property type="entry name" value="FAD/NAD-bd_sf"/>
</dbReference>
<dbReference type="GO" id="GO:0004791">
    <property type="term" value="F:thioredoxin-disulfide reductase (NADPH) activity"/>
    <property type="evidence" value="ECO:0007669"/>
    <property type="project" value="UniProtKB-EC"/>
</dbReference>
<keyword evidence="5" id="KW-1185">Reference proteome</keyword>
<dbReference type="PANTHER" id="PTHR48105">
    <property type="entry name" value="THIOREDOXIN REDUCTASE 1-RELATED-RELATED"/>
    <property type="match status" value="1"/>
</dbReference>
<proteinExistence type="predicted"/>
<keyword evidence="1" id="KW-0285">Flavoprotein</keyword>
<dbReference type="Gene3D" id="3.50.50.60">
    <property type="entry name" value="FAD/NAD(P)-binding domain"/>
    <property type="match status" value="2"/>
</dbReference>
<dbReference type="RefSeq" id="WP_310066577.1">
    <property type="nucleotide sequence ID" value="NZ_JAVDQN010000002.1"/>
</dbReference>
<comment type="caution">
    <text evidence="4">The sequence shown here is derived from an EMBL/GenBank/DDBJ whole genome shotgun (WGS) entry which is preliminary data.</text>
</comment>
<dbReference type="SUPFAM" id="SSF51905">
    <property type="entry name" value="FAD/NAD(P)-binding domain"/>
    <property type="match status" value="1"/>
</dbReference>
<evidence type="ECO:0000313" key="5">
    <source>
        <dbReference type="Proteomes" id="UP001185254"/>
    </source>
</evidence>
<dbReference type="Gene3D" id="2.60.120.10">
    <property type="entry name" value="Jelly Rolls"/>
    <property type="match status" value="1"/>
</dbReference>
<name>A0ABU1KYV8_9BURK</name>
<dbReference type="PRINTS" id="PR00368">
    <property type="entry name" value="FADPNR"/>
</dbReference>
<dbReference type="InterPro" id="IPR000595">
    <property type="entry name" value="cNMP-bd_dom"/>
</dbReference>
<gene>
    <name evidence="4" type="ORF">J2776_002861</name>
</gene>
<dbReference type="SUPFAM" id="SSF51206">
    <property type="entry name" value="cAMP-binding domain-like"/>
    <property type="match status" value="1"/>
</dbReference>
<dbReference type="SMART" id="SM00100">
    <property type="entry name" value="cNMP"/>
    <property type="match status" value="1"/>
</dbReference>
<dbReference type="Pfam" id="PF00027">
    <property type="entry name" value="cNMP_binding"/>
    <property type="match status" value="1"/>
</dbReference>
<evidence type="ECO:0000256" key="1">
    <source>
        <dbReference type="ARBA" id="ARBA00022630"/>
    </source>
</evidence>